<proteinExistence type="predicted"/>
<dbReference type="RefSeq" id="WP_378294387.1">
    <property type="nucleotide sequence ID" value="NZ_JBHULE010000019.1"/>
</dbReference>
<evidence type="ECO:0000313" key="1">
    <source>
        <dbReference type="EMBL" id="MFD2564564.1"/>
    </source>
</evidence>
<evidence type="ECO:0000313" key="2">
    <source>
        <dbReference type="Proteomes" id="UP001597319"/>
    </source>
</evidence>
<keyword evidence="2" id="KW-1185">Reference proteome</keyword>
<organism evidence="1 2">
    <name type="scientific">Aquimarina rubra</name>
    <dbReference type="NCBI Taxonomy" id="1920033"/>
    <lineage>
        <taxon>Bacteria</taxon>
        <taxon>Pseudomonadati</taxon>
        <taxon>Bacteroidota</taxon>
        <taxon>Flavobacteriia</taxon>
        <taxon>Flavobacteriales</taxon>
        <taxon>Flavobacteriaceae</taxon>
        <taxon>Aquimarina</taxon>
    </lineage>
</organism>
<sequence>MKKVFLGLFIAGTMMSFNTRSVDLDNDEEDFIQTCCTASYNGATATQCVEGNDRDKACGWARVAAIIASI</sequence>
<dbReference type="Proteomes" id="UP001597319">
    <property type="component" value="Unassembled WGS sequence"/>
</dbReference>
<protein>
    <recommendedName>
        <fullName evidence="3">NVEALA protein</fullName>
    </recommendedName>
</protein>
<gene>
    <name evidence="1" type="ORF">ACFSR1_17915</name>
</gene>
<accession>A0ABW5LJ48</accession>
<comment type="caution">
    <text evidence="1">The sequence shown here is derived from an EMBL/GenBank/DDBJ whole genome shotgun (WGS) entry which is preliminary data.</text>
</comment>
<evidence type="ECO:0008006" key="3">
    <source>
        <dbReference type="Google" id="ProtNLM"/>
    </source>
</evidence>
<name>A0ABW5LJ48_9FLAO</name>
<dbReference type="EMBL" id="JBHULE010000019">
    <property type="protein sequence ID" value="MFD2564564.1"/>
    <property type="molecule type" value="Genomic_DNA"/>
</dbReference>
<reference evidence="2" key="1">
    <citation type="journal article" date="2019" name="Int. J. Syst. Evol. Microbiol.">
        <title>The Global Catalogue of Microorganisms (GCM) 10K type strain sequencing project: providing services to taxonomists for standard genome sequencing and annotation.</title>
        <authorList>
            <consortium name="The Broad Institute Genomics Platform"/>
            <consortium name="The Broad Institute Genome Sequencing Center for Infectious Disease"/>
            <person name="Wu L."/>
            <person name="Ma J."/>
        </authorList>
    </citation>
    <scope>NUCLEOTIDE SEQUENCE [LARGE SCALE GENOMIC DNA]</scope>
    <source>
        <strain evidence="2">KCTC 52274</strain>
    </source>
</reference>